<evidence type="ECO:0000259" key="2">
    <source>
        <dbReference type="Pfam" id="PF05368"/>
    </source>
</evidence>
<dbReference type="Proteomes" id="UP000314616">
    <property type="component" value="Chromosome"/>
</dbReference>
<dbReference type="EMBL" id="CP040915">
    <property type="protein sequence ID" value="QDC26344.1"/>
    <property type="molecule type" value="Genomic_DNA"/>
</dbReference>
<dbReference type="Pfam" id="PF05368">
    <property type="entry name" value="NmrA"/>
    <property type="match status" value="1"/>
</dbReference>
<accession>A0A5B8C7B7</accession>
<dbReference type="AlphaFoldDB" id="A0A5B8C7B7"/>
<protein>
    <submittedName>
        <fullName evidence="3">SDR family oxidoreductase</fullName>
    </submittedName>
</protein>
<feature type="region of interest" description="Disordered" evidence="1">
    <location>
        <begin position="64"/>
        <end position="92"/>
    </location>
</feature>
<dbReference type="InterPro" id="IPR008030">
    <property type="entry name" value="NmrA-like"/>
</dbReference>
<gene>
    <name evidence="3" type="ORF">FE374_18550</name>
</gene>
<feature type="domain" description="NmrA-like" evidence="2">
    <location>
        <begin position="95"/>
        <end position="318"/>
    </location>
</feature>
<dbReference type="PANTHER" id="PTHR43162:SF1">
    <property type="entry name" value="PRESTALK A DIFFERENTIATION PROTEIN A"/>
    <property type="match status" value="1"/>
</dbReference>
<organism evidence="3 4">
    <name type="scientific">Georgenia yuyongxinii</name>
    <dbReference type="NCBI Taxonomy" id="2589797"/>
    <lineage>
        <taxon>Bacteria</taxon>
        <taxon>Bacillati</taxon>
        <taxon>Actinomycetota</taxon>
        <taxon>Actinomycetes</taxon>
        <taxon>Micrococcales</taxon>
        <taxon>Bogoriellaceae</taxon>
        <taxon>Georgenia</taxon>
    </lineage>
</organism>
<dbReference type="OrthoDB" id="3243290at2"/>
<evidence type="ECO:0000313" key="4">
    <source>
        <dbReference type="Proteomes" id="UP000314616"/>
    </source>
</evidence>
<dbReference type="Gene3D" id="3.90.25.10">
    <property type="entry name" value="UDP-galactose 4-epimerase, domain 1"/>
    <property type="match status" value="1"/>
</dbReference>
<dbReference type="CDD" id="cd05269">
    <property type="entry name" value="TMR_SDR_a"/>
    <property type="match status" value="1"/>
</dbReference>
<dbReference type="SUPFAM" id="SSF51735">
    <property type="entry name" value="NAD(P)-binding Rossmann-fold domains"/>
    <property type="match status" value="1"/>
</dbReference>
<evidence type="ECO:0000313" key="3">
    <source>
        <dbReference type="EMBL" id="QDC26344.1"/>
    </source>
</evidence>
<dbReference type="InterPro" id="IPR051604">
    <property type="entry name" value="Ergot_Alk_Oxidoreductase"/>
</dbReference>
<dbReference type="KEGG" id="gyu:FE374_18550"/>
<dbReference type="PANTHER" id="PTHR43162">
    <property type="match status" value="1"/>
</dbReference>
<sequence>MDDRVTADPQEPLPYAEPRGTDLARAHLRRRRCLAARAVLVRRSGPPRAVRRRCPSLVVRERYRGGRPEGCPRRRRKALRRGSRHERRPVSAPAVAVTGSTGRLGGRVVRRLAAAGIAQRLIVRDAARAPELPGADVAVTTYADPAASRAALKGVETVFMVSGTEAPDRMAEHRTFIDAAVAAGVRRIVYTSFFGAAPQATFTHARLHWETEGYLRASGLGYVALRDNLYLDFMTALMGRDGVIRGPAGDGRVAAVAQDDIADAAAAILRDPAGHDGHVYDLTGPEELTLTEVAAILREHLARQVRYVAETVEEAFASRAHYGAPVWEVEAWVSTYTAIAAGEMAGVTDDVRRLTGHPATSLAELLARS</sequence>
<dbReference type="Gene3D" id="3.40.50.720">
    <property type="entry name" value="NAD(P)-binding Rossmann-like Domain"/>
    <property type="match status" value="1"/>
</dbReference>
<feature type="region of interest" description="Disordered" evidence="1">
    <location>
        <begin position="1"/>
        <end position="22"/>
    </location>
</feature>
<name>A0A5B8C7B7_9MICO</name>
<evidence type="ECO:0000256" key="1">
    <source>
        <dbReference type="SAM" id="MobiDB-lite"/>
    </source>
</evidence>
<proteinExistence type="predicted"/>
<feature type="compositionally biased region" description="Basic residues" evidence="1">
    <location>
        <begin position="73"/>
        <end position="87"/>
    </location>
</feature>
<dbReference type="InterPro" id="IPR036291">
    <property type="entry name" value="NAD(P)-bd_dom_sf"/>
</dbReference>
<reference evidence="3 4" key="1">
    <citation type="submission" date="2019-05" db="EMBL/GenBank/DDBJ databases">
        <title>Georgenia *** sp. nov., and Georgenia *** sp. nov., isolated from the intestinal contents of plateau pika (Ochotona curzoniae) in the Qinghai-Tibet plateau of China.</title>
        <authorList>
            <person name="Tian Z."/>
        </authorList>
    </citation>
    <scope>NUCLEOTIDE SEQUENCE [LARGE SCALE GENOMIC DNA]</scope>
    <source>
        <strain evidence="3 4">Z443</strain>
    </source>
</reference>